<dbReference type="Pfam" id="PF00440">
    <property type="entry name" value="TetR_N"/>
    <property type="match status" value="1"/>
</dbReference>
<protein>
    <recommendedName>
        <fullName evidence="5">HTH tetR-type domain-containing protein</fullName>
    </recommendedName>
</protein>
<name>A0ABQ6CQA1_9HYPH</name>
<evidence type="ECO:0000313" key="7">
    <source>
        <dbReference type="Proteomes" id="UP001156882"/>
    </source>
</evidence>
<dbReference type="InterPro" id="IPR025996">
    <property type="entry name" value="MT1864/Rv1816-like_C"/>
</dbReference>
<dbReference type="InterPro" id="IPR009057">
    <property type="entry name" value="Homeodomain-like_sf"/>
</dbReference>
<dbReference type="SUPFAM" id="SSF46689">
    <property type="entry name" value="Homeodomain-like"/>
    <property type="match status" value="1"/>
</dbReference>
<dbReference type="InterPro" id="IPR036271">
    <property type="entry name" value="Tet_transcr_reg_TetR-rel_C_sf"/>
</dbReference>
<sequence>MSTARCNHLISAAAELLDKAGPAAVTLRDVGRAVGVSHNAPYRHFDSKQDLLASLLARELQSVCTEAEAEESPPSPRALILVFARWALAYPERFRLMIFHWPDGEHENLRIAKHRWHGLFIRAIEIGQAGGTLPAGDPECLSCLIRSTALGALQLYLSTGAENTPPPAAIIGDLLGHLAKVAQQEPGIAPALSPKASNAAV</sequence>
<keyword evidence="7" id="KW-1185">Reference proteome</keyword>
<evidence type="ECO:0000256" key="1">
    <source>
        <dbReference type="ARBA" id="ARBA00023015"/>
    </source>
</evidence>
<dbReference type="PROSITE" id="PS50977">
    <property type="entry name" value="HTH_TETR_2"/>
    <property type="match status" value="1"/>
</dbReference>
<evidence type="ECO:0000256" key="3">
    <source>
        <dbReference type="ARBA" id="ARBA00023163"/>
    </source>
</evidence>
<keyword evidence="1" id="KW-0805">Transcription regulation</keyword>
<comment type="caution">
    <text evidence="6">The sequence shown here is derived from an EMBL/GenBank/DDBJ whole genome shotgun (WGS) entry which is preliminary data.</text>
</comment>
<gene>
    <name evidence="6" type="ORF">GCM10007874_55350</name>
</gene>
<dbReference type="Pfam" id="PF13305">
    <property type="entry name" value="TetR_C_33"/>
    <property type="match status" value="1"/>
</dbReference>
<evidence type="ECO:0000256" key="4">
    <source>
        <dbReference type="PROSITE-ProRule" id="PRU00335"/>
    </source>
</evidence>
<keyword evidence="3" id="KW-0804">Transcription</keyword>
<dbReference type="Proteomes" id="UP001156882">
    <property type="component" value="Unassembled WGS sequence"/>
</dbReference>
<organism evidence="6 7">
    <name type="scientific">Labrys miyagiensis</name>
    <dbReference type="NCBI Taxonomy" id="346912"/>
    <lineage>
        <taxon>Bacteria</taxon>
        <taxon>Pseudomonadati</taxon>
        <taxon>Pseudomonadota</taxon>
        <taxon>Alphaproteobacteria</taxon>
        <taxon>Hyphomicrobiales</taxon>
        <taxon>Xanthobacteraceae</taxon>
        <taxon>Labrys</taxon>
    </lineage>
</organism>
<dbReference type="PANTHER" id="PTHR30055:SF234">
    <property type="entry name" value="HTH-TYPE TRANSCRIPTIONAL REGULATOR BETI"/>
    <property type="match status" value="1"/>
</dbReference>
<feature type="DNA-binding region" description="H-T-H motif" evidence="4">
    <location>
        <begin position="26"/>
        <end position="45"/>
    </location>
</feature>
<dbReference type="PRINTS" id="PR00455">
    <property type="entry name" value="HTHTETR"/>
</dbReference>
<reference evidence="7" key="1">
    <citation type="journal article" date="2019" name="Int. J. Syst. Evol. Microbiol.">
        <title>The Global Catalogue of Microorganisms (GCM) 10K type strain sequencing project: providing services to taxonomists for standard genome sequencing and annotation.</title>
        <authorList>
            <consortium name="The Broad Institute Genomics Platform"/>
            <consortium name="The Broad Institute Genome Sequencing Center for Infectious Disease"/>
            <person name="Wu L."/>
            <person name="Ma J."/>
        </authorList>
    </citation>
    <scope>NUCLEOTIDE SEQUENCE [LARGE SCALE GENOMIC DNA]</scope>
    <source>
        <strain evidence="7">NBRC 101365</strain>
    </source>
</reference>
<dbReference type="SUPFAM" id="SSF48498">
    <property type="entry name" value="Tetracyclin repressor-like, C-terminal domain"/>
    <property type="match status" value="1"/>
</dbReference>
<dbReference type="InterPro" id="IPR001647">
    <property type="entry name" value="HTH_TetR"/>
</dbReference>
<evidence type="ECO:0000313" key="6">
    <source>
        <dbReference type="EMBL" id="GLS22517.1"/>
    </source>
</evidence>
<dbReference type="EMBL" id="BSPC01000063">
    <property type="protein sequence ID" value="GLS22517.1"/>
    <property type="molecule type" value="Genomic_DNA"/>
</dbReference>
<dbReference type="InterPro" id="IPR050109">
    <property type="entry name" value="HTH-type_TetR-like_transc_reg"/>
</dbReference>
<evidence type="ECO:0000259" key="5">
    <source>
        <dbReference type="PROSITE" id="PS50977"/>
    </source>
</evidence>
<feature type="domain" description="HTH tetR-type" evidence="5">
    <location>
        <begin position="3"/>
        <end position="63"/>
    </location>
</feature>
<dbReference type="RefSeq" id="WP_284315472.1">
    <property type="nucleotide sequence ID" value="NZ_BSPC01000063.1"/>
</dbReference>
<keyword evidence="2 4" id="KW-0238">DNA-binding</keyword>
<dbReference type="Gene3D" id="1.10.357.10">
    <property type="entry name" value="Tetracycline Repressor, domain 2"/>
    <property type="match status" value="1"/>
</dbReference>
<proteinExistence type="predicted"/>
<accession>A0ABQ6CQA1</accession>
<dbReference type="PANTHER" id="PTHR30055">
    <property type="entry name" value="HTH-TYPE TRANSCRIPTIONAL REGULATOR RUTR"/>
    <property type="match status" value="1"/>
</dbReference>
<evidence type="ECO:0000256" key="2">
    <source>
        <dbReference type="ARBA" id="ARBA00023125"/>
    </source>
</evidence>